<protein>
    <submittedName>
        <fullName evidence="4">Alpha/beta hydrolase</fullName>
    </submittedName>
</protein>
<name>A0ABW1DGX4_9DEIO</name>
<keyword evidence="5" id="KW-1185">Reference proteome</keyword>
<dbReference type="Gene3D" id="3.40.50.1820">
    <property type="entry name" value="alpha/beta hydrolase"/>
    <property type="match status" value="1"/>
</dbReference>
<dbReference type="PANTHER" id="PTHR43037:SF5">
    <property type="entry name" value="FERULOYL ESTERASE"/>
    <property type="match status" value="1"/>
</dbReference>
<dbReference type="EMBL" id="JBHSOH010000003">
    <property type="protein sequence ID" value="MFC5846941.1"/>
    <property type="molecule type" value="Genomic_DNA"/>
</dbReference>
<evidence type="ECO:0000256" key="1">
    <source>
        <dbReference type="ARBA" id="ARBA00022729"/>
    </source>
</evidence>
<dbReference type="InterPro" id="IPR050955">
    <property type="entry name" value="Plant_Biomass_Hydrol_Est"/>
</dbReference>
<sequence length="230" mass="24234">MTDAARLRARPDLWTGGAPPPERGLHPLGLGGPEARGRDGWLYVPTTHPLPGPRPLVVACHGAGSDASHSVAPLRAAAEEYGLLLLAPDSRGPTWDVIRGGYGPDVAFIDRALAAVFARYAVDPACIVLDGFSDGASYALSLGMNNGDLFTHLLAFSPGFIAPAGQVGRPGVFVSHGTADRVLPIDRCSRVLVPRLRQAEYEVEYLEFAGGHTVPAEVQRAALEWLGVGA</sequence>
<dbReference type="SUPFAM" id="SSF53474">
    <property type="entry name" value="alpha/beta-Hydrolases"/>
    <property type="match status" value="1"/>
</dbReference>
<evidence type="ECO:0000256" key="3">
    <source>
        <dbReference type="SAM" id="MobiDB-lite"/>
    </source>
</evidence>
<evidence type="ECO:0000313" key="4">
    <source>
        <dbReference type="EMBL" id="MFC5846941.1"/>
    </source>
</evidence>
<keyword evidence="1" id="KW-0732">Signal</keyword>
<dbReference type="PANTHER" id="PTHR43037">
    <property type="entry name" value="UNNAMED PRODUCT-RELATED"/>
    <property type="match status" value="1"/>
</dbReference>
<feature type="region of interest" description="Disordered" evidence="3">
    <location>
        <begin position="1"/>
        <end position="31"/>
    </location>
</feature>
<gene>
    <name evidence="4" type="ORF">ACFPQ6_01345</name>
</gene>
<comment type="caution">
    <text evidence="4">The sequence shown here is derived from an EMBL/GenBank/DDBJ whole genome shotgun (WGS) entry which is preliminary data.</text>
</comment>
<reference evidence="5" key="1">
    <citation type="journal article" date="2019" name="Int. J. Syst. Evol. Microbiol.">
        <title>The Global Catalogue of Microorganisms (GCM) 10K type strain sequencing project: providing services to taxonomists for standard genome sequencing and annotation.</title>
        <authorList>
            <consortium name="The Broad Institute Genomics Platform"/>
            <consortium name="The Broad Institute Genome Sequencing Center for Infectious Disease"/>
            <person name="Wu L."/>
            <person name="Ma J."/>
        </authorList>
    </citation>
    <scope>NUCLEOTIDE SEQUENCE [LARGE SCALE GENOMIC DNA]</scope>
    <source>
        <strain evidence="5">CGMCC 1.15053</strain>
    </source>
</reference>
<proteinExistence type="predicted"/>
<dbReference type="Proteomes" id="UP001595979">
    <property type="component" value="Unassembled WGS sequence"/>
</dbReference>
<evidence type="ECO:0000313" key="5">
    <source>
        <dbReference type="Proteomes" id="UP001595979"/>
    </source>
</evidence>
<dbReference type="InterPro" id="IPR029058">
    <property type="entry name" value="AB_hydrolase_fold"/>
</dbReference>
<dbReference type="GO" id="GO:0016787">
    <property type="term" value="F:hydrolase activity"/>
    <property type="evidence" value="ECO:0007669"/>
    <property type="project" value="UniProtKB-KW"/>
</dbReference>
<accession>A0ABW1DGX4</accession>
<keyword evidence="2 4" id="KW-0378">Hydrolase</keyword>
<feature type="compositionally biased region" description="Basic and acidic residues" evidence="3">
    <location>
        <begin position="1"/>
        <end position="11"/>
    </location>
</feature>
<evidence type="ECO:0000256" key="2">
    <source>
        <dbReference type="ARBA" id="ARBA00022801"/>
    </source>
</evidence>
<organism evidence="4 5">
    <name type="scientific">Deinococcus petrolearius</name>
    <dbReference type="NCBI Taxonomy" id="1751295"/>
    <lineage>
        <taxon>Bacteria</taxon>
        <taxon>Thermotogati</taxon>
        <taxon>Deinococcota</taxon>
        <taxon>Deinococci</taxon>
        <taxon>Deinococcales</taxon>
        <taxon>Deinococcaceae</taxon>
        <taxon>Deinococcus</taxon>
    </lineage>
</organism>
<dbReference type="RefSeq" id="WP_380045611.1">
    <property type="nucleotide sequence ID" value="NZ_JBHSOH010000003.1"/>
</dbReference>